<dbReference type="InterPro" id="IPR003018">
    <property type="entry name" value="GAF"/>
</dbReference>
<dbReference type="EMBL" id="JH767168">
    <property type="protein sequence ID" value="EQC31564.1"/>
    <property type="molecule type" value="Genomic_DNA"/>
</dbReference>
<organism evidence="7 8">
    <name type="scientific">Saprolegnia diclina (strain VS20)</name>
    <dbReference type="NCBI Taxonomy" id="1156394"/>
    <lineage>
        <taxon>Eukaryota</taxon>
        <taxon>Sar</taxon>
        <taxon>Stramenopiles</taxon>
        <taxon>Oomycota</taxon>
        <taxon>Saprolegniomycetes</taxon>
        <taxon>Saprolegniales</taxon>
        <taxon>Saprolegniaceae</taxon>
        <taxon>Saprolegnia</taxon>
    </lineage>
</organism>
<feature type="domain" description="FYVE-type" evidence="6">
    <location>
        <begin position="269"/>
        <end position="326"/>
    </location>
</feature>
<dbReference type="VEuPathDB" id="FungiDB:SDRG_10736"/>
<dbReference type="InterPro" id="IPR017455">
    <property type="entry name" value="Znf_FYVE-rel"/>
</dbReference>
<dbReference type="SMART" id="SM00064">
    <property type="entry name" value="FYVE"/>
    <property type="match status" value="1"/>
</dbReference>
<proteinExistence type="predicted"/>
<dbReference type="CDD" id="cd00065">
    <property type="entry name" value="FYVE_like_SF"/>
    <property type="match status" value="1"/>
</dbReference>
<dbReference type="Proteomes" id="UP000030762">
    <property type="component" value="Unassembled WGS sequence"/>
</dbReference>
<dbReference type="RefSeq" id="XP_008614963.1">
    <property type="nucleotide sequence ID" value="XM_008616741.1"/>
</dbReference>
<evidence type="ECO:0000256" key="1">
    <source>
        <dbReference type="ARBA" id="ARBA00022723"/>
    </source>
</evidence>
<keyword evidence="8" id="KW-1185">Reference proteome</keyword>
<dbReference type="Pfam" id="PF01363">
    <property type="entry name" value="FYVE"/>
    <property type="match status" value="1"/>
</dbReference>
<feature type="compositionally biased region" description="Basic and acidic residues" evidence="5">
    <location>
        <begin position="444"/>
        <end position="453"/>
    </location>
</feature>
<dbReference type="PANTHER" id="PTHR43102">
    <property type="entry name" value="SLR1143 PROTEIN"/>
    <property type="match status" value="1"/>
</dbReference>
<sequence length="747" mass="82258">MRISSYDAPFSADDVDLLHAQGEAAMEDLLRYDLAKAHAYTRLGDKDNVAMLEADDDQLYTVKGSVTIYTHLAEVLDLLNTRPPDYSYVLSRLLGGLHAINRILHPKTTDAKGRGAMLPSDDEDAMLVTWLAVNAATESASAKTVPAVSREFCFLRYSGYFNSNETGVRRVLPDEPLSPTSMAVSVWDSIDFQPVYINASIGRLVRSGFILQHTPSTPNAVQVHFLLSSIGAPDKTLLQRIVRSTLLNLAPTIMELRLFKDQLLLKSAWGDGSMCTICLKAFTFLRRKHHCRLCGDVFCATCSIGRSRPEMGDSVRVCASCIEGNPTSMVRASDKLFSIAHRFSILAPPRRKFAAPWPPRDEPAPTTTKPFDIPSGSSHHHAPHGMTHGDREWASQPGRRKDRPVQARAVDPFRKQSLPDGRKHSVSAKDIHIGSAPPVGIDPVFEKRFDKGVHPRNHSARPAPSPTPVFLADLSSEGTSTTPHSPWLHDRRSSPQDRRSSPHYMSYSLPPESRWMPPSSTPTEDHATPAWLPTEPPNLPSPWHGPTDDGYLYESTGFDYPLNFRNGNPWPDAPLTTTEAQRLEKATALDLLRRRDDMALYLKIACKTAQCPIGTLCVVGGSAGLLLAKIGGVSMDTLPRHIMLESHAIMSSSPTIVLDCKEDLRFALNPLVNAGEDVGIRFYLGIPLTTSDDVVLGVLSLVDTKPRDRVRKADIKSLVQVADTIMARIQDTVGRGHEPAPVDLDID</sequence>
<evidence type="ECO:0000256" key="4">
    <source>
        <dbReference type="PROSITE-ProRule" id="PRU00091"/>
    </source>
</evidence>
<dbReference type="GO" id="GO:0008270">
    <property type="term" value="F:zinc ion binding"/>
    <property type="evidence" value="ECO:0007669"/>
    <property type="project" value="UniProtKB-KW"/>
</dbReference>
<feature type="region of interest" description="Disordered" evidence="5">
    <location>
        <begin position="354"/>
        <end position="530"/>
    </location>
</feature>
<gene>
    <name evidence="7" type="ORF">SDRG_10736</name>
</gene>
<dbReference type="InParanoid" id="T0Q159"/>
<dbReference type="Gene3D" id="3.30.40.10">
    <property type="entry name" value="Zinc/RING finger domain, C3HC4 (zinc finger)"/>
    <property type="match status" value="1"/>
</dbReference>
<dbReference type="InterPro" id="IPR029016">
    <property type="entry name" value="GAF-like_dom_sf"/>
</dbReference>
<feature type="compositionally biased region" description="Basic and acidic residues" evidence="5">
    <location>
        <begin position="420"/>
        <end position="432"/>
    </location>
</feature>
<dbReference type="OrthoDB" id="660555at2759"/>
<dbReference type="GeneID" id="19951463"/>
<dbReference type="PANTHER" id="PTHR43102:SF2">
    <property type="entry name" value="GAF DOMAIN-CONTAINING PROTEIN"/>
    <property type="match status" value="1"/>
</dbReference>
<dbReference type="InterPro" id="IPR000306">
    <property type="entry name" value="Znf_FYVE"/>
</dbReference>
<reference evidence="7 8" key="1">
    <citation type="submission" date="2012-04" db="EMBL/GenBank/DDBJ databases">
        <title>The Genome Sequence of Saprolegnia declina VS20.</title>
        <authorList>
            <consortium name="The Broad Institute Genome Sequencing Platform"/>
            <person name="Russ C."/>
            <person name="Nusbaum C."/>
            <person name="Tyler B."/>
            <person name="van West P."/>
            <person name="Dieguez-Uribeondo J."/>
            <person name="de Bruijn I."/>
            <person name="Tripathy S."/>
            <person name="Jiang R."/>
            <person name="Young S.K."/>
            <person name="Zeng Q."/>
            <person name="Gargeya S."/>
            <person name="Fitzgerald M."/>
            <person name="Haas B."/>
            <person name="Abouelleil A."/>
            <person name="Alvarado L."/>
            <person name="Arachchi H.M."/>
            <person name="Berlin A."/>
            <person name="Chapman S.B."/>
            <person name="Goldberg J."/>
            <person name="Griggs A."/>
            <person name="Gujja S."/>
            <person name="Hansen M."/>
            <person name="Howarth C."/>
            <person name="Imamovic A."/>
            <person name="Larimer J."/>
            <person name="McCowen C."/>
            <person name="Montmayeur A."/>
            <person name="Murphy C."/>
            <person name="Neiman D."/>
            <person name="Pearson M."/>
            <person name="Priest M."/>
            <person name="Roberts A."/>
            <person name="Saif S."/>
            <person name="Shea T."/>
            <person name="Sisk P."/>
            <person name="Sykes S."/>
            <person name="Wortman J."/>
            <person name="Nusbaum C."/>
            <person name="Birren B."/>
        </authorList>
    </citation>
    <scope>NUCLEOTIDE SEQUENCE [LARGE SCALE GENOMIC DNA]</scope>
    <source>
        <strain evidence="7 8">VS20</strain>
    </source>
</reference>
<dbReference type="AlphaFoldDB" id="T0Q159"/>
<dbReference type="Pfam" id="PF01590">
    <property type="entry name" value="GAF"/>
    <property type="match status" value="1"/>
</dbReference>
<dbReference type="SUPFAM" id="SSF55781">
    <property type="entry name" value="GAF domain-like"/>
    <property type="match status" value="1"/>
</dbReference>
<keyword evidence="3" id="KW-0862">Zinc</keyword>
<accession>T0Q159</accession>
<evidence type="ECO:0000259" key="6">
    <source>
        <dbReference type="PROSITE" id="PS50178"/>
    </source>
</evidence>
<protein>
    <recommendedName>
        <fullName evidence="6">FYVE-type domain-containing protein</fullName>
    </recommendedName>
</protein>
<evidence type="ECO:0000256" key="2">
    <source>
        <dbReference type="ARBA" id="ARBA00022771"/>
    </source>
</evidence>
<feature type="compositionally biased region" description="Basic and acidic residues" evidence="5">
    <location>
        <begin position="487"/>
        <end position="500"/>
    </location>
</feature>
<dbReference type="Gene3D" id="3.30.450.40">
    <property type="match status" value="1"/>
</dbReference>
<dbReference type="eggNOG" id="KOG1818">
    <property type="taxonomic scope" value="Eukaryota"/>
</dbReference>
<keyword evidence="2 4" id="KW-0863">Zinc-finger</keyword>
<dbReference type="STRING" id="1156394.T0Q159"/>
<name>T0Q159_SAPDV</name>
<evidence type="ECO:0000313" key="7">
    <source>
        <dbReference type="EMBL" id="EQC31564.1"/>
    </source>
</evidence>
<dbReference type="InterPro" id="IPR013083">
    <property type="entry name" value="Znf_RING/FYVE/PHD"/>
</dbReference>
<evidence type="ECO:0000313" key="8">
    <source>
        <dbReference type="Proteomes" id="UP000030762"/>
    </source>
</evidence>
<dbReference type="OMA" id="CASCIEG"/>
<evidence type="ECO:0000256" key="3">
    <source>
        <dbReference type="ARBA" id="ARBA00022833"/>
    </source>
</evidence>
<keyword evidence="1" id="KW-0479">Metal-binding</keyword>
<dbReference type="PROSITE" id="PS50178">
    <property type="entry name" value="ZF_FYVE"/>
    <property type="match status" value="1"/>
</dbReference>
<dbReference type="InterPro" id="IPR011011">
    <property type="entry name" value="Znf_FYVE_PHD"/>
</dbReference>
<evidence type="ECO:0000256" key="5">
    <source>
        <dbReference type="SAM" id="MobiDB-lite"/>
    </source>
</evidence>
<dbReference type="SUPFAM" id="SSF57903">
    <property type="entry name" value="FYVE/PHD zinc finger"/>
    <property type="match status" value="1"/>
</dbReference>